<comment type="similarity">
    <text evidence="2">Belongs to the SELO family.</text>
</comment>
<dbReference type="PANTHER" id="PTHR32057">
    <property type="entry name" value="PROTEIN ADENYLYLTRANSFERASE SELO, MITOCHONDRIAL"/>
    <property type="match status" value="1"/>
</dbReference>
<comment type="caution">
    <text evidence="9">The sequence shown here is derived from an EMBL/GenBank/DDBJ whole genome shotgun (WGS) entry which is preliminary data.</text>
</comment>
<evidence type="ECO:0000256" key="2">
    <source>
        <dbReference type="ARBA" id="ARBA00009747"/>
    </source>
</evidence>
<proteinExistence type="inferred from homology"/>
<protein>
    <recommendedName>
        <fullName evidence="11">Selenoprotein O</fullName>
    </recommendedName>
</protein>
<dbReference type="Proteomes" id="UP000594342">
    <property type="component" value="Unassembled WGS sequence"/>
</dbReference>
<evidence type="ECO:0000256" key="6">
    <source>
        <dbReference type="ARBA" id="ARBA00022741"/>
    </source>
</evidence>
<comment type="cofactor">
    <cofactor evidence="1">
        <name>Mg(2+)</name>
        <dbReference type="ChEBI" id="CHEBI:18420"/>
    </cofactor>
</comment>
<evidence type="ECO:0000313" key="10">
    <source>
        <dbReference type="Proteomes" id="UP000594342"/>
    </source>
</evidence>
<keyword evidence="5" id="KW-0479">Metal-binding</keyword>
<organism evidence="9 10">
    <name type="scientific">Yasminevirus sp. GU-2018</name>
    <dbReference type="NCBI Taxonomy" id="2420051"/>
    <lineage>
        <taxon>Viruses</taxon>
        <taxon>Varidnaviria</taxon>
        <taxon>Bamfordvirae</taxon>
        <taxon>Nucleocytoviricota</taxon>
        <taxon>Megaviricetes</taxon>
        <taxon>Imitervirales</taxon>
        <taxon>Mimiviridae</taxon>
        <taxon>Klosneuvirinae</taxon>
        <taxon>Yasminevirus</taxon>
        <taxon>Yasminevirus saudimassiliense</taxon>
    </lineage>
</organism>
<evidence type="ECO:0000313" key="9">
    <source>
        <dbReference type="EMBL" id="VBB19061.1"/>
    </source>
</evidence>
<keyword evidence="3" id="KW-0808">Transferase</keyword>
<dbReference type="PANTHER" id="PTHR32057:SF14">
    <property type="entry name" value="PROTEIN ADENYLYLTRANSFERASE SELO, MITOCHONDRIAL"/>
    <property type="match status" value="1"/>
</dbReference>
<evidence type="ECO:0000256" key="1">
    <source>
        <dbReference type="ARBA" id="ARBA00001946"/>
    </source>
</evidence>
<keyword evidence="4" id="KW-0548">Nucleotidyltransferase</keyword>
<evidence type="ECO:0000256" key="8">
    <source>
        <dbReference type="ARBA" id="ARBA00022842"/>
    </source>
</evidence>
<gene>
    <name evidence="9" type="ORF">YASMINEVIRUS_1593</name>
</gene>
<sequence length="548" mass="62995">MEHTLEKYYLSYSDNSYIRQLDVDTESEKNYPNNKSRSVTSGHYVLSKPTPLKDPVLISFSKDLSKTLSFSQTLMQSEKMLRYLSGVSQYPTWVTPYALSINGTEMIDNCPYKNDTGYGDGRAHSVGEFIVDGGRWELQLKGSGTTPFSRSGDGRAVLRSSVREYLASEAMYHLQVPTTRALSLVVSLSETADRDWYDQSSGKSIIKPNPVAIVCRASSSFIRVGHLELFSRRANNSPEAMTELKRMFWHVVFREYPLYLGLELEDAIREVLKDYAMKIVYMITNWIRVGFVQSNFNSDNCLVSGKTMDYGPFGFLEKYDPNKNFWIGGGQHFSFMNQMDAGKANYLTFAKSLEPLLNRKCIGLHKLANEFNKVAREMMNNMWASKLGLDDNYETNVLLRSLLKLMENDDVDYTIFWRQLTDVPLMINDKMEVVIKHLSKAFFSGVVGNNWKTWLNDYIKLLRIENKNPVKVSIAMKKVSPKYIPREWMLAKAYTDAERNSFETIYELERLFRNPYSEQTDMENKYYVLSPLHVITNKPGISSMSCSS</sequence>
<reference evidence="9 10" key="1">
    <citation type="submission" date="2018-10" db="EMBL/GenBank/DDBJ databases">
        <authorList>
            <consortium name="IHU Genomes"/>
        </authorList>
    </citation>
    <scope>NUCLEOTIDE SEQUENCE [LARGE SCALE GENOMIC DNA]</scope>
    <source>
        <strain evidence="9 10">A1</strain>
    </source>
</reference>
<evidence type="ECO:0000256" key="4">
    <source>
        <dbReference type="ARBA" id="ARBA00022695"/>
    </source>
</evidence>
<evidence type="ECO:0000256" key="7">
    <source>
        <dbReference type="ARBA" id="ARBA00022840"/>
    </source>
</evidence>
<keyword evidence="8" id="KW-0460">Magnesium</keyword>
<dbReference type="GO" id="GO:0070733">
    <property type="term" value="F:AMPylase activity"/>
    <property type="evidence" value="ECO:0007669"/>
    <property type="project" value="TreeGrafter"/>
</dbReference>
<dbReference type="GO" id="GO:0005524">
    <property type="term" value="F:ATP binding"/>
    <property type="evidence" value="ECO:0007669"/>
    <property type="project" value="UniProtKB-KW"/>
</dbReference>
<evidence type="ECO:0000256" key="5">
    <source>
        <dbReference type="ARBA" id="ARBA00022723"/>
    </source>
</evidence>
<keyword evidence="10" id="KW-1185">Reference proteome</keyword>
<accession>A0A5K0UBD3</accession>
<name>A0A5K0UBD3_9VIRU</name>
<keyword evidence="7" id="KW-0067">ATP-binding</keyword>
<dbReference type="Pfam" id="PF02696">
    <property type="entry name" value="SelO"/>
    <property type="match status" value="1"/>
</dbReference>
<dbReference type="GO" id="GO:0046872">
    <property type="term" value="F:metal ion binding"/>
    <property type="evidence" value="ECO:0007669"/>
    <property type="project" value="UniProtKB-KW"/>
</dbReference>
<evidence type="ECO:0008006" key="11">
    <source>
        <dbReference type="Google" id="ProtNLM"/>
    </source>
</evidence>
<dbReference type="EMBL" id="UPSH01000002">
    <property type="protein sequence ID" value="VBB19061.1"/>
    <property type="molecule type" value="Genomic_DNA"/>
</dbReference>
<evidence type="ECO:0000256" key="3">
    <source>
        <dbReference type="ARBA" id="ARBA00022679"/>
    </source>
</evidence>
<keyword evidence="6" id="KW-0547">Nucleotide-binding</keyword>
<dbReference type="InterPro" id="IPR003846">
    <property type="entry name" value="SelO"/>
</dbReference>